<feature type="transmembrane region" description="Helical" evidence="5">
    <location>
        <begin position="284"/>
        <end position="301"/>
    </location>
</feature>
<feature type="transmembrane region" description="Helical" evidence="5">
    <location>
        <begin position="378"/>
        <end position="401"/>
    </location>
</feature>
<feature type="transmembrane region" description="Helical" evidence="5">
    <location>
        <begin position="408"/>
        <end position="426"/>
    </location>
</feature>
<accession>A0ABV1NWE2</accession>
<feature type="transmembrane region" description="Helical" evidence="5">
    <location>
        <begin position="178"/>
        <end position="197"/>
    </location>
</feature>
<sequence length="462" mass="48175">MTLMLREAPSALLSVGRPRRHDPSRRTGPAWLHTVVPVLLALLGGVSVGLAPGLTGLVVLAVVVLTLLLGQIEIAALVVVAASVFEDYLVFVSPAATKTLAVVVVVAWAVRRAARPFHHAPRSPVLVSAGVLVVVLLLSTLVTGSDGEAVATLGRWAGFLAVLVVLADCLRGRLAPTVLAEVYVASCALAALCALVVFPSADGDRRVGGPVADPNDFAFYLLAAVPLGLAVRAESRRPRAWDLATVVCAVALAGTYSRGAVLGLLVALAVAVVVRLLPWRAVGALLVVVVTAVAFTASVNADLVRVSFEQKQAVAQENVSQRLELWQQAARMTLDAPLLGHGPGSFAEEHQDYAGDAGASVADLDTAHNTYLEVAAELGLLGLLALLAVLVTAFAGAWARWRRDRSPLAAGVCTALVGTGVAASFLSEQFYLPLWLLAALAVAVSVGDRAPARRPPRVRRAR</sequence>
<gene>
    <name evidence="7" type="ORF">V6R90_05940</name>
</gene>
<organism evidence="7 8">
    <name type="scientific">Nocardioides kribbensis</name>
    <dbReference type="NCBI Taxonomy" id="305517"/>
    <lineage>
        <taxon>Bacteria</taxon>
        <taxon>Bacillati</taxon>
        <taxon>Actinomycetota</taxon>
        <taxon>Actinomycetes</taxon>
        <taxon>Propionibacteriales</taxon>
        <taxon>Nocardioidaceae</taxon>
        <taxon>Nocardioides</taxon>
    </lineage>
</organism>
<feature type="transmembrane region" description="Helical" evidence="5">
    <location>
        <begin position="432"/>
        <end position="452"/>
    </location>
</feature>
<dbReference type="RefSeq" id="WP_251533368.1">
    <property type="nucleotide sequence ID" value="NZ_JBEFCW010000124.1"/>
</dbReference>
<evidence type="ECO:0000256" key="3">
    <source>
        <dbReference type="ARBA" id="ARBA00022989"/>
    </source>
</evidence>
<feature type="domain" description="O-antigen ligase-related" evidence="6">
    <location>
        <begin position="244"/>
        <end position="387"/>
    </location>
</feature>
<feature type="transmembrane region" description="Helical" evidence="5">
    <location>
        <begin position="262"/>
        <end position="277"/>
    </location>
</feature>
<keyword evidence="4 5" id="KW-0472">Membrane</keyword>
<feature type="transmembrane region" description="Helical" evidence="5">
    <location>
        <begin position="149"/>
        <end position="166"/>
    </location>
</feature>
<protein>
    <submittedName>
        <fullName evidence="7">O-antigen ligase family protein</fullName>
    </submittedName>
</protein>
<evidence type="ECO:0000256" key="5">
    <source>
        <dbReference type="SAM" id="Phobius"/>
    </source>
</evidence>
<dbReference type="Pfam" id="PF04932">
    <property type="entry name" value="Wzy_C"/>
    <property type="match status" value="1"/>
</dbReference>
<feature type="transmembrane region" description="Helical" evidence="5">
    <location>
        <begin position="88"/>
        <end position="111"/>
    </location>
</feature>
<dbReference type="EMBL" id="JBEGDP010000004">
    <property type="protein sequence ID" value="MEQ7846813.1"/>
    <property type="molecule type" value="Genomic_DNA"/>
</dbReference>
<feature type="transmembrane region" description="Helical" evidence="5">
    <location>
        <begin position="57"/>
        <end position="82"/>
    </location>
</feature>
<evidence type="ECO:0000259" key="6">
    <source>
        <dbReference type="Pfam" id="PF04932"/>
    </source>
</evidence>
<dbReference type="InterPro" id="IPR007016">
    <property type="entry name" value="O-antigen_ligase-rel_domated"/>
</dbReference>
<evidence type="ECO:0000256" key="1">
    <source>
        <dbReference type="ARBA" id="ARBA00004141"/>
    </source>
</evidence>
<feature type="transmembrane region" description="Helical" evidence="5">
    <location>
        <begin position="123"/>
        <end position="143"/>
    </location>
</feature>
<keyword evidence="7" id="KW-0436">Ligase</keyword>
<comment type="subcellular location">
    <subcellularLocation>
        <location evidence="1">Membrane</location>
        <topology evidence="1">Multi-pass membrane protein</topology>
    </subcellularLocation>
</comment>
<proteinExistence type="predicted"/>
<dbReference type="PANTHER" id="PTHR37422">
    <property type="entry name" value="TEICHURONIC ACID BIOSYNTHESIS PROTEIN TUAE"/>
    <property type="match status" value="1"/>
</dbReference>
<name>A0ABV1NWE2_9ACTN</name>
<keyword evidence="2 5" id="KW-0812">Transmembrane</keyword>
<evidence type="ECO:0000256" key="2">
    <source>
        <dbReference type="ARBA" id="ARBA00022692"/>
    </source>
</evidence>
<reference evidence="7 8" key="1">
    <citation type="submission" date="2024-02" db="EMBL/GenBank/DDBJ databases">
        <title>Full genome sequence of Nocardioides kribbensis.</title>
        <authorList>
            <person name="Poletto B.L."/>
            <person name="Silva G."/>
            <person name="Galante D."/>
            <person name="Campos K.R."/>
            <person name="Santos M.B.N."/>
            <person name="Sacchi C.T."/>
        </authorList>
    </citation>
    <scope>NUCLEOTIDE SEQUENCE [LARGE SCALE GENOMIC DNA]</scope>
    <source>
        <strain evidence="7 8">O4R</strain>
    </source>
</reference>
<dbReference type="PANTHER" id="PTHR37422:SF13">
    <property type="entry name" value="LIPOPOLYSACCHARIDE BIOSYNTHESIS PROTEIN PA4999-RELATED"/>
    <property type="match status" value="1"/>
</dbReference>
<evidence type="ECO:0000256" key="4">
    <source>
        <dbReference type="ARBA" id="ARBA00023136"/>
    </source>
</evidence>
<keyword evidence="8" id="KW-1185">Reference proteome</keyword>
<evidence type="ECO:0000313" key="7">
    <source>
        <dbReference type="EMBL" id="MEQ7846813.1"/>
    </source>
</evidence>
<keyword evidence="3 5" id="KW-1133">Transmembrane helix</keyword>
<dbReference type="InterPro" id="IPR051533">
    <property type="entry name" value="WaaL-like"/>
</dbReference>
<dbReference type="Proteomes" id="UP001482520">
    <property type="component" value="Unassembled WGS sequence"/>
</dbReference>
<comment type="caution">
    <text evidence="7">The sequence shown here is derived from an EMBL/GenBank/DDBJ whole genome shotgun (WGS) entry which is preliminary data.</text>
</comment>
<evidence type="ECO:0000313" key="8">
    <source>
        <dbReference type="Proteomes" id="UP001482520"/>
    </source>
</evidence>
<dbReference type="GO" id="GO:0016874">
    <property type="term" value="F:ligase activity"/>
    <property type="evidence" value="ECO:0007669"/>
    <property type="project" value="UniProtKB-KW"/>
</dbReference>
<feature type="transmembrane region" description="Helical" evidence="5">
    <location>
        <begin position="30"/>
        <end position="50"/>
    </location>
</feature>